<dbReference type="STRING" id="1137138.A0A067NBP8"/>
<dbReference type="OrthoDB" id="2017405at2759"/>
<dbReference type="AlphaFoldDB" id="A0A067NBP8"/>
<proteinExistence type="predicted"/>
<evidence type="ECO:0000313" key="1">
    <source>
        <dbReference type="EMBL" id="KDQ24345.1"/>
    </source>
</evidence>
<gene>
    <name evidence="1" type="ORF">PLEOSDRAFT_1067203</name>
</gene>
<accession>A0A067NBP8</accession>
<protein>
    <submittedName>
        <fullName evidence="1">Uncharacterized protein</fullName>
    </submittedName>
</protein>
<evidence type="ECO:0000313" key="2">
    <source>
        <dbReference type="Proteomes" id="UP000027073"/>
    </source>
</evidence>
<dbReference type="InterPro" id="IPR021475">
    <property type="entry name" value="Pants/Emi1-like"/>
</dbReference>
<organism evidence="1 2">
    <name type="scientific">Pleurotus ostreatus (strain PC15)</name>
    <name type="common">Oyster mushroom</name>
    <dbReference type="NCBI Taxonomy" id="1137138"/>
    <lineage>
        <taxon>Eukaryota</taxon>
        <taxon>Fungi</taxon>
        <taxon>Dikarya</taxon>
        <taxon>Basidiomycota</taxon>
        <taxon>Agaricomycotina</taxon>
        <taxon>Agaricomycetes</taxon>
        <taxon>Agaricomycetidae</taxon>
        <taxon>Agaricales</taxon>
        <taxon>Pleurotineae</taxon>
        <taxon>Pleurotaceae</taxon>
        <taxon>Pleurotus</taxon>
    </lineage>
</organism>
<dbReference type="Proteomes" id="UP000027073">
    <property type="component" value="Unassembled WGS sequence"/>
</dbReference>
<dbReference type="Pfam" id="PF11326">
    <property type="entry name" value="PANTS-like"/>
    <property type="match status" value="1"/>
</dbReference>
<dbReference type="PANTHER" id="PTHR28052">
    <property type="entry name" value="UPF0545 PROTEIN C22ORF39"/>
    <property type="match status" value="1"/>
</dbReference>
<dbReference type="HOGENOM" id="CLU_131110_1_0_1"/>
<dbReference type="VEuPathDB" id="FungiDB:PLEOSDRAFT_1067203"/>
<reference evidence="2" key="1">
    <citation type="journal article" date="2014" name="Proc. Natl. Acad. Sci. U.S.A.">
        <title>Extensive sampling of basidiomycete genomes demonstrates inadequacy of the white-rot/brown-rot paradigm for wood decay fungi.</title>
        <authorList>
            <person name="Riley R."/>
            <person name="Salamov A.A."/>
            <person name="Brown D.W."/>
            <person name="Nagy L.G."/>
            <person name="Floudas D."/>
            <person name="Held B.W."/>
            <person name="Levasseur A."/>
            <person name="Lombard V."/>
            <person name="Morin E."/>
            <person name="Otillar R."/>
            <person name="Lindquist E.A."/>
            <person name="Sun H."/>
            <person name="LaButti K.M."/>
            <person name="Schmutz J."/>
            <person name="Jabbour D."/>
            <person name="Luo H."/>
            <person name="Baker S.E."/>
            <person name="Pisabarro A.G."/>
            <person name="Walton J.D."/>
            <person name="Blanchette R.A."/>
            <person name="Henrissat B."/>
            <person name="Martin F."/>
            <person name="Cullen D."/>
            <person name="Hibbett D.S."/>
            <person name="Grigoriev I.V."/>
        </authorList>
    </citation>
    <scope>NUCLEOTIDE SEQUENCE [LARGE SCALE GENOMIC DNA]</scope>
    <source>
        <strain evidence="2">PC15</strain>
    </source>
</reference>
<name>A0A067NBP8_PLEO1</name>
<dbReference type="PANTHER" id="PTHR28052:SF1">
    <property type="entry name" value="UPF0545 PROTEIN C22ORF39"/>
    <property type="match status" value="1"/>
</dbReference>
<dbReference type="InParanoid" id="A0A067NBP8"/>
<sequence>MANTAFQNAVKREEEYLRRVHPTPEDIPGCMNLFDVYLSCNAIRTQVKSLYRYGQMSSCGDKLEDFKFCLTMKMMHPEEKRDAWIRRRAEWWAKRRMTKSSEDVWDIRSEPLKNYPPPLPAEEAQVETGVIQ</sequence>
<dbReference type="EMBL" id="KL198011">
    <property type="protein sequence ID" value="KDQ24345.1"/>
    <property type="molecule type" value="Genomic_DNA"/>
</dbReference>